<dbReference type="Proteomes" id="UP001107558">
    <property type="component" value="Chromosome 2"/>
</dbReference>
<dbReference type="AlphaFoldDB" id="A0A9J6BXZ4"/>
<dbReference type="OrthoDB" id="10385360at2759"/>
<proteinExistence type="predicted"/>
<evidence type="ECO:0000313" key="2">
    <source>
        <dbReference type="Proteomes" id="UP001107558"/>
    </source>
</evidence>
<accession>A0A9J6BXZ4</accession>
<reference evidence="1" key="1">
    <citation type="submission" date="2021-03" db="EMBL/GenBank/DDBJ databases">
        <title>Chromosome level genome of the anhydrobiotic midge Polypedilum vanderplanki.</title>
        <authorList>
            <person name="Yoshida Y."/>
            <person name="Kikawada T."/>
            <person name="Gusev O."/>
        </authorList>
    </citation>
    <scope>NUCLEOTIDE SEQUENCE</scope>
    <source>
        <strain evidence="1">NIAS01</strain>
        <tissue evidence="1">Whole body or cell culture</tissue>
    </source>
</reference>
<organism evidence="1 2">
    <name type="scientific">Polypedilum vanderplanki</name>
    <name type="common">Sleeping chironomid midge</name>
    <dbReference type="NCBI Taxonomy" id="319348"/>
    <lineage>
        <taxon>Eukaryota</taxon>
        <taxon>Metazoa</taxon>
        <taxon>Ecdysozoa</taxon>
        <taxon>Arthropoda</taxon>
        <taxon>Hexapoda</taxon>
        <taxon>Insecta</taxon>
        <taxon>Pterygota</taxon>
        <taxon>Neoptera</taxon>
        <taxon>Endopterygota</taxon>
        <taxon>Diptera</taxon>
        <taxon>Nematocera</taxon>
        <taxon>Chironomoidea</taxon>
        <taxon>Chironomidae</taxon>
        <taxon>Chironominae</taxon>
        <taxon>Polypedilum</taxon>
        <taxon>Polypedilum</taxon>
    </lineage>
</organism>
<keyword evidence="2" id="KW-1185">Reference proteome</keyword>
<dbReference type="EMBL" id="JADBJN010000002">
    <property type="protein sequence ID" value="KAG5674419.1"/>
    <property type="molecule type" value="Genomic_DNA"/>
</dbReference>
<comment type="caution">
    <text evidence="1">The sequence shown here is derived from an EMBL/GenBank/DDBJ whole genome shotgun (WGS) entry which is preliminary data.</text>
</comment>
<gene>
    <name evidence="1" type="ORF">PVAND_004391</name>
</gene>
<evidence type="ECO:0000313" key="1">
    <source>
        <dbReference type="EMBL" id="KAG5674419.1"/>
    </source>
</evidence>
<sequence>MSCCKPNCDCPLQPREIVTHQICGPDVPYCGPALCPPTQYLYWCTRPIITYTSTDDTKNTWTLKQRTAGCKDINCQEMYDKDGQRYF</sequence>
<protein>
    <submittedName>
        <fullName evidence="1">Uncharacterized protein</fullName>
    </submittedName>
</protein>
<name>A0A9J6BXZ4_POLVA</name>